<feature type="transmembrane region" description="Helical" evidence="2">
    <location>
        <begin position="177"/>
        <end position="197"/>
    </location>
</feature>
<sequence>MKNCLACGHAQDDGRFCGKCGAPIENAAQERAATTHSMSDEQPHSQYTQTAQNTTQSNEQIELIKKQSKLYVNYFVEQLKMPSANFNVEATWKNSIISMIIYVVLTAISVFTLIKQFFSGGFGFFESIAPSFIQVFFYMSLFISLLIVISIFAIFLTAKLFSESLSFTNVISKIGNYYTLPIAIMVLSILLGLLKSFSYSTTMIYIGFALAIGIIPMFVMIKLLSNKSKNIDSFYGFIFYLVVTVILSSIVFSFMIDSAVGEVFKFFK</sequence>
<keyword evidence="2" id="KW-0472">Membrane</keyword>
<keyword evidence="2" id="KW-0812">Transmembrane</keyword>
<dbReference type="RefSeq" id="WP_349660644.1">
    <property type="nucleotide sequence ID" value="NZ_JBEGDG010000012.1"/>
</dbReference>
<feature type="transmembrane region" description="Helical" evidence="2">
    <location>
        <begin position="203"/>
        <end position="225"/>
    </location>
</feature>
<feature type="transmembrane region" description="Helical" evidence="2">
    <location>
        <begin position="237"/>
        <end position="256"/>
    </location>
</feature>
<comment type="caution">
    <text evidence="3">The sequence shown here is derived from an EMBL/GenBank/DDBJ whole genome shotgun (WGS) entry which is preliminary data.</text>
</comment>
<keyword evidence="4" id="KW-1185">Reference proteome</keyword>
<feature type="region of interest" description="Disordered" evidence="1">
    <location>
        <begin position="32"/>
        <end position="54"/>
    </location>
</feature>
<dbReference type="EMBL" id="JBEGDG010000012">
    <property type="protein sequence ID" value="MEQ6356155.1"/>
    <property type="molecule type" value="Genomic_DNA"/>
</dbReference>
<gene>
    <name evidence="3" type="ORF">ABNX05_16125</name>
</gene>
<keyword evidence="2" id="KW-1133">Transmembrane helix</keyword>
<evidence type="ECO:0000256" key="2">
    <source>
        <dbReference type="SAM" id="Phobius"/>
    </source>
</evidence>
<protein>
    <submittedName>
        <fullName evidence="3">DUF6574 domain-containing protein</fullName>
    </submittedName>
</protein>
<proteinExistence type="predicted"/>
<accession>A0ABV1MUI8</accession>
<feature type="compositionally biased region" description="Polar residues" evidence="1">
    <location>
        <begin position="44"/>
        <end position="54"/>
    </location>
</feature>
<organism evidence="3 4">
    <name type="scientific">Lysinibacillus zambalensis</name>
    <dbReference type="NCBI Taxonomy" id="3160866"/>
    <lineage>
        <taxon>Bacteria</taxon>
        <taxon>Bacillati</taxon>
        <taxon>Bacillota</taxon>
        <taxon>Bacilli</taxon>
        <taxon>Bacillales</taxon>
        <taxon>Bacillaceae</taxon>
        <taxon>Lysinibacillus</taxon>
    </lineage>
</organism>
<evidence type="ECO:0000256" key="1">
    <source>
        <dbReference type="SAM" id="MobiDB-lite"/>
    </source>
</evidence>
<feature type="transmembrane region" description="Helical" evidence="2">
    <location>
        <begin position="96"/>
        <end position="115"/>
    </location>
</feature>
<feature type="transmembrane region" description="Helical" evidence="2">
    <location>
        <begin position="135"/>
        <end position="156"/>
    </location>
</feature>
<evidence type="ECO:0000313" key="4">
    <source>
        <dbReference type="Proteomes" id="UP001478862"/>
    </source>
</evidence>
<reference evidence="3 4" key="1">
    <citation type="submission" date="2024-06" db="EMBL/GenBank/DDBJ databases">
        <title>Lysinibacillus zambalefons sp. nov., a Novel Firmicute Isolated from the Poon Bato Zambales Hyperalkaline Spring.</title>
        <authorList>
            <person name="Aja J.A."/>
            <person name="Lazaro J.E.H."/>
            <person name="Llorin L.D."/>
            <person name="Lim K.R."/>
            <person name="Teodosio J."/>
            <person name="Dalisay D.S."/>
        </authorList>
    </citation>
    <scope>NUCLEOTIDE SEQUENCE [LARGE SCALE GENOMIC DNA]</scope>
    <source>
        <strain evidence="3 4">M3</strain>
    </source>
</reference>
<dbReference type="Proteomes" id="UP001478862">
    <property type="component" value="Unassembled WGS sequence"/>
</dbReference>
<name>A0ABV1MUI8_9BACI</name>
<evidence type="ECO:0000313" key="3">
    <source>
        <dbReference type="EMBL" id="MEQ6356155.1"/>
    </source>
</evidence>